<proteinExistence type="predicted"/>
<gene>
    <name evidence="2" type="ORF">EVAR_60650_1</name>
</gene>
<dbReference type="Proteomes" id="UP000299102">
    <property type="component" value="Unassembled WGS sequence"/>
</dbReference>
<dbReference type="AlphaFoldDB" id="A0A4C1ZNS8"/>
<feature type="region of interest" description="Disordered" evidence="1">
    <location>
        <begin position="1"/>
        <end position="32"/>
    </location>
</feature>
<dbReference type="EMBL" id="BGZK01001952">
    <property type="protein sequence ID" value="GBP88714.1"/>
    <property type="molecule type" value="Genomic_DNA"/>
</dbReference>
<reference evidence="2 3" key="1">
    <citation type="journal article" date="2019" name="Commun. Biol.">
        <title>The bagworm genome reveals a unique fibroin gene that provides high tensile strength.</title>
        <authorList>
            <person name="Kono N."/>
            <person name="Nakamura H."/>
            <person name="Ohtoshi R."/>
            <person name="Tomita M."/>
            <person name="Numata K."/>
            <person name="Arakawa K."/>
        </authorList>
    </citation>
    <scope>NUCLEOTIDE SEQUENCE [LARGE SCALE GENOMIC DNA]</scope>
</reference>
<name>A0A4C1ZNS8_EUMVA</name>
<feature type="region of interest" description="Disordered" evidence="1">
    <location>
        <begin position="86"/>
        <end position="105"/>
    </location>
</feature>
<evidence type="ECO:0000313" key="2">
    <source>
        <dbReference type="EMBL" id="GBP88714.1"/>
    </source>
</evidence>
<evidence type="ECO:0000313" key="3">
    <source>
        <dbReference type="Proteomes" id="UP000299102"/>
    </source>
</evidence>
<comment type="caution">
    <text evidence="2">The sequence shown here is derived from an EMBL/GenBank/DDBJ whole genome shotgun (WGS) entry which is preliminary data.</text>
</comment>
<protein>
    <submittedName>
        <fullName evidence="2">Uncharacterized protein</fullName>
    </submittedName>
</protein>
<evidence type="ECO:0000256" key="1">
    <source>
        <dbReference type="SAM" id="MobiDB-lite"/>
    </source>
</evidence>
<sequence>MSQSVAASVVADTQSTGPGGSRDTAGLRSAQKTQAWKFVERERWERSSGGVRLAARSARLGVAQRDRTPAHQYHQVSRECEFEYHRKHLRHKPSRSPPTPSGANAGRPVCVCAAEHARRALHRASRAAPRTGLRNICDYPQFIETPDIHHRIKADVATF</sequence>
<keyword evidence="3" id="KW-1185">Reference proteome</keyword>
<feature type="compositionally biased region" description="Polar residues" evidence="1">
    <location>
        <begin position="1"/>
        <end position="16"/>
    </location>
</feature>
<organism evidence="2 3">
    <name type="scientific">Eumeta variegata</name>
    <name type="common">Bagworm moth</name>
    <name type="synonym">Eumeta japonica</name>
    <dbReference type="NCBI Taxonomy" id="151549"/>
    <lineage>
        <taxon>Eukaryota</taxon>
        <taxon>Metazoa</taxon>
        <taxon>Ecdysozoa</taxon>
        <taxon>Arthropoda</taxon>
        <taxon>Hexapoda</taxon>
        <taxon>Insecta</taxon>
        <taxon>Pterygota</taxon>
        <taxon>Neoptera</taxon>
        <taxon>Endopterygota</taxon>
        <taxon>Lepidoptera</taxon>
        <taxon>Glossata</taxon>
        <taxon>Ditrysia</taxon>
        <taxon>Tineoidea</taxon>
        <taxon>Psychidae</taxon>
        <taxon>Oiketicinae</taxon>
        <taxon>Eumeta</taxon>
    </lineage>
</organism>
<accession>A0A4C1ZNS8</accession>